<organism evidence="3 4">
    <name type="scientific">Pseudomonas saxonica</name>
    <dbReference type="NCBI Taxonomy" id="2600598"/>
    <lineage>
        <taxon>Bacteria</taxon>
        <taxon>Pseudomonadati</taxon>
        <taxon>Pseudomonadota</taxon>
        <taxon>Gammaproteobacteria</taxon>
        <taxon>Pseudomonadales</taxon>
        <taxon>Pseudomonadaceae</taxon>
        <taxon>Pseudomonas</taxon>
    </lineage>
</organism>
<dbReference type="Gene3D" id="3.55.50.30">
    <property type="match status" value="1"/>
</dbReference>
<dbReference type="OrthoDB" id="1099576at2"/>
<dbReference type="Gene3D" id="2.60.120.1440">
    <property type="match status" value="1"/>
</dbReference>
<sequence>MSAVSSKPVSAKVLDAAIAWQLCLDCGNGSAVEQAEFAVWYAASEEHARAWLQLGMLDQRFSNTSIPARKALLAPRDGVQQRLRKISGGLASVALVCGLALFAGKNYLKLDYWMADQRTATGEQRQLRLADGTVLDLNTHSAVDVQFDASTRRIILQEGEIMVETGHGDPRPFIVQTRDGSLRALGTRFLVKREDDGTRLSVLQSQVAAQPENSGNETVYNEGQQVLMQRDSLGQMLALSPGADAWTRGMLVLDNVRLADMVSELNRYHRGHLGVDPQVADLRISGSFALNNVELALNALQPTLPVKIEQVTPWWVTVSPAPQNAESK</sequence>
<gene>
    <name evidence="3" type="ORF">FJD37_02010</name>
</gene>
<feature type="domain" description="FecR protein" evidence="1">
    <location>
        <begin position="118"/>
        <end position="207"/>
    </location>
</feature>
<dbReference type="InterPro" id="IPR006860">
    <property type="entry name" value="FecR"/>
</dbReference>
<dbReference type="GO" id="GO:0016989">
    <property type="term" value="F:sigma factor antagonist activity"/>
    <property type="evidence" value="ECO:0007669"/>
    <property type="project" value="TreeGrafter"/>
</dbReference>
<evidence type="ECO:0000313" key="3">
    <source>
        <dbReference type="EMBL" id="TWS00146.1"/>
    </source>
</evidence>
<dbReference type="PANTHER" id="PTHR30273:SF2">
    <property type="entry name" value="PROTEIN FECR"/>
    <property type="match status" value="1"/>
</dbReference>
<dbReference type="Pfam" id="PF04773">
    <property type="entry name" value="FecR"/>
    <property type="match status" value="1"/>
</dbReference>
<evidence type="ECO:0000259" key="1">
    <source>
        <dbReference type="Pfam" id="PF04773"/>
    </source>
</evidence>
<dbReference type="Proteomes" id="UP000317901">
    <property type="component" value="Unassembled WGS sequence"/>
</dbReference>
<dbReference type="InterPro" id="IPR032623">
    <property type="entry name" value="FecR_N"/>
</dbReference>
<dbReference type="AlphaFoldDB" id="A0A5C5Q607"/>
<name>A0A5C5Q607_9PSED</name>
<dbReference type="RefSeq" id="WP_146424818.1">
    <property type="nucleotide sequence ID" value="NZ_VFIP01000003.1"/>
</dbReference>
<dbReference type="PIRSF" id="PIRSF018266">
    <property type="entry name" value="FecR"/>
    <property type="match status" value="1"/>
</dbReference>
<accession>A0A5C5Q607</accession>
<reference evidence="3 4" key="1">
    <citation type="submission" date="2019-06" db="EMBL/GenBank/DDBJ databases">
        <title>Pseudomonas bimorpha sp. nov. isolated from bovine raw milk and skim milk concentrate.</title>
        <authorList>
            <person name="Hofmann K."/>
            <person name="Huptas C."/>
            <person name="Doll E."/>
            <person name="Scherer S."/>
            <person name="Wenning M."/>
        </authorList>
    </citation>
    <scope>NUCLEOTIDE SEQUENCE [LARGE SCALE GENOMIC DNA]</scope>
    <source>
        <strain evidence="3 4">DSM 108990</strain>
    </source>
</reference>
<dbReference type="InterPro" id="IPR012373">
    <property type="entry name" value="Ferrdict_sens_TM"/>
</dbReference>
<comment type="caution">
    <text evidence="3">The sequence shown here is derived from an EMBL/GenBank/DDBJ whole genome shotgun (WGS) entry which is preliminary data.</text>
</comment>
<dbReference type="PANTHER" id="PTHR30273">
    <property type="entry name" value="PERIPLASMIC SIGNAL SENSOR AND SIGMA FACTOR ACTIVATOR FECR-RELATED"/>
    <property type="match status" value="1"/>
</dbReference>
<evidence type="ECO:0000313" key="4">
    <source>
        <dbReference type="Proteomes" id="UP000317901"/>
    </source>
</evidence>
<evidence type="ECO:0000259" key="2">
    <source>
        <dbReference type="Pfam" id="PF16220"/>
    </source>
</evidence>
<feature type="domain" description="FecR N-terminal" evidence="2">
    <location>
        <begin position="15"/>
        <end position="54"/>
    </location>
</feature>
<protein>
    <submittedName>
        <fullName evidence="3">FecR family protein</fullName>
    </submittedName>
</protein>
<dbReference type="Pfam" id="PF16220">
    <property type="entry name" value="DUF4880"/>
    <property type="match status" value="1"/>
</dbReference>
<proteinExistence type="predicted"/>
<dbReference type="EMBL" id="VFIP01000003">
    <property type="protein sequence ID" value="TWS00146.1"/>
    <property type="molecule type" value="Genomic_DNA"/>
</dbReference>